<keyword evidence="3" id="KW-1003">Cell membrane</keyword>
<dbReference type="AlphaFoldDB" id="A0AB39QZL7"/>
<feature type="transmembrane region" description="Helical" evidence="9">
    <location>
        <begin position="221"/>
        <end position="247"/>
    </location>
</feature>
<gene>
    <name evidence="10" type="ORF">AB5J52_37945</name>
</gene>
<feature type="transmembrane region" description="Helical" evidence="9">
    <location>
        <begin position="31"/>
        <end position="51"/>
    </location>
</feature>
<evidence type="ECO:0000256" key="7">
    <source>
        <dbReference type="ARBA" id="ARBA00023136"/>
    </source>
</evidence>
<dbReference type="GO" id="GO:0005886">
    <property type="term" value="C:plasma membrane"/>
    <property type="evidence" value="ECO:0007669"/>
    <property type="project" value="UniProtKB-SubCell"/>
</dbReference>
<keyword evidence="4" id="KW-0997">Cell inner membrane</keyword>
<evidence type="ECO:0000256" key="1">
    <source>
        <dbReference type="ARBA" id="ARBA00004651"/>
    </source>
</evidence>
<evidence type="ECO:0000256" key="6">
    <source>
        <dbReference type="ARBA" id="ARBA00022989"/>
    </source>
</evidence>
<feature type="transmembrane region" description="Helical" evidence="9">
    <location>
        <begin position="285"/>
        <end position="304"/>
    </location>
</feature>
<evidence type="ECO:0000256" key="5">
    <source>
        <dbReference type="ARBA" id="ARBA00022692"/>
    </source>
</evidence>
<feature type="region of interest" description="Disordered" evidence="8">
    <location>
        <begin position="1"/>
        <end position="21"/>
    </location>
</feature>
<dbReference type="RefSeq" id="WP_369226498.1">
    <property type="nucleotide sequence ID" value="NZ_CP163441.1"/>
</dbReference>
<feature type="transmembrane region" description="Helical" evidence="9">
    <location>
        <begin position="115"/>
        <end position="135"/>
    </location>
</feature>
<evidence type="ECO:0000256" key="3">
    <source>
        <dbReference type="ARBA" id="ARBA00022475"/>
    </source>
</evidence>
<evidence type="ECO:0000256" key="8">
    <source>
        <dbReference type="SAM" id="MobiDB-lite"/>
    </source>
</evidence>
<keyword evidence="6 9" id="KW-1133">Transmembrane helix</keyword>
<dbReference type="PANTHER" id="PTHR32196:SF21">
    <property type="entry name" value="ABC TRANSPORTER PERMEASE PROTEIN YPHD-RELATED"/>
    <property type="match status" value="1"/>
</dbReference>
<dbReference type="EMBL" id="CP163441">
    <property type="protein sequence ID" value="XDQ47601.1"/>
    <property type="molecule type" value="Genomic_DNA"/>
</dbReference>
<feature type="transmembrane region" description="Helical" evidence="9">
    <location>
        <begin position="182"/>
        <end position="200"/>
    </location>
</feature>
<comment type="subcellular location">
    <subcellularLocation>
        <location evidence="1">Cell membrane</location>
        <topology evidence="1">Multi-pass membrane protein</topology>
    </subcellularLocation>
</comment>
<evidence type="ECO:0000256" key="9">
    <source>
        <dbReference type="SAM" id="Phobius"/>
    </source>
</evidence>
<dbReference type="InterPro" id="IPR001851">
    <property type="entry name" value="ABC_transp_permease"/>
</dbReference>
<dbReference type="GO" id="GO:0022857">
    <property type="term" value="F:transmembrane transporter activity"/>
    <property type="evidence" value="ECO:0007669"/>
    <property type="project" value="InterPro"/>
</dbReference>
<feature type="transmembrane region" description="Helical" evidence="9">
    <location>
        <begin position="253"/>
        <end position="278"/>
    </location>
</feature>
<evidence type="ECO:0000313" key="10">
    <source>
        <dbReference type="EMBL" id="XDQ47601.1"/>
    </source>
</evidence>
<name>A0AB39QZL7_9ACTN</name>
<keyword evidence="2" id="KW-0813">Transport</keyword>
<feature type="transmembrane region" description="Helical" evidence="9">
    <location>
        <begin position="63"/>
        <end position="82"/>
    </location>
</feature>
<reference evidence="10" key="1">
    <citation type="submission" date="2024-07" db="EMBL/GenBank/DDBJ databases">
        <authorList>
            <person name="Yu S.T."/>
        </authorList>
    </citation>
    <scope>NUCLEOTIDE SEQUENCE</scope>
    <source>
        <strain evidence="10">R39</strain>
    </source>
</reference>
<proteinExistence type="predicted"/>
<sequence length="337" mass="33372">MSDTEIVVPPTPAAGQPARGGTAWTQRLRTLPASTAVGVFLLLTALAFSLASDQFLTSGNTTTIVATASVTMLAALGQLLVVISGGFDLSIGGVVPLAAVVFAKTAGAGAGPVQAVLAALAVGVLVGLVHTVFIVKLGINPLITTLATMSVAAGVAFTVADGQTVPVPASAGGLGDAFLGTLPWHVLLTAAAVGLLHIVLRHTLFGRRLYMVGGNPEAARLAGVRTILIGASVYILSGVLAALAGVVLASQVLAASGGIGTDVTMQSLAAIVLGGAALTGGRGSVVGAVFGVLLLGVIADGMSILLVPSFYQQIVTGLVLLAAVSLSRFQERSRSAG</sequence>
<keyword evidence="7 9" id="KW-0472">Membrane</keyword>
<protein>
    <submittedName>
        <fullName evidence="10">ABC transporter permease</fullName>
    </submittedName>
</protein>
<feature type="transmembrane region" description="Helical" evidence="9">
    <location>
        <begin position="310"/>
        <end position="329"/>
    </location>
</feature>
<feature type="transmembrane region" description="Helical" evidence="9">
    <location>
        <begin position="142"/>
        <end position="162"/>
    </location>
</feature>
<dbReference type="PANTHER" id="PTHR32196">
    <property type="entry name" value="ABC TRANSPORTER PERMEASE PROTEIN YPHD-RELATED-RELATED"/>
    <property type="match status" value="1"/>
</dbReference>
<accession>A0AB39QZL7</accession>
<evidence type="ECO:0000256" key="4">
    <source>
        <dbReference type="ARBA" id="ARBA00022519"/>
    </source>
</evidence>
<evidence type="ECO:0000256" key="2">
    <source>
        <dbReference type="ARBA" id="ARBA00022448"/>
    </source>
</evidence>
<dbReference type="CDD" id="cd06579">
    <property type="entry name" value="TM_PBP1_transp_AraH_like"/>
    <property type="match status" value="1"/>
</dbReference>
<organism evidence="10">
    <name type="scientific">Streptomyces sp. R39</name>
    <dbReference type="NCBI Taxonomy" id="3238631"/>
    <lineage>
        <taxon>Bacteria</taxon>
        <taxon>Bacillati</taxon>
        <taxon>Actinomycetota</taxon>
        <taxon>Actinomycetes</taxon>
        <taxon>Kitasatosporales</taxon>
        <taxon>Streptomycetaceae</taxon>
        <taxon>Streptomyces</taxon>
    </lineage>
</organism>
<keyword evidence="5 9" id="KW-0812">Transmembrane</keyword>
<dbReference type="Pfam" id="PF02653">
    <property type="entry name" value="BPD_transp_2"/>
    <property type="match status" value="1"/>
</dbReference>